<evidence type="ECO:0000313" key="1">
    <source>
        <dbReference type="EMBL" id="CAI2183512.1"/>
    </source>
</evidence>
<sequence length="64" mass="7083">EEASKGWAVRPLIAVRELGLERRETVWSLSVVGVGNLRRSALSTQGPEWTDQWFTSCHVNGMAG</sequence>
<reference evidence="1" key="1">
    <citation type="submission" date="2022-08" db="EMBL/GenBank/DDBJ databases">
        <authorList>
            <person name="Kallberg Y."/>
            <person name="Tangrot J."/>
            <person name="Rosling A."/>
        </authorList>
    </citation>
    <scope>NUCLEOTIDE SEQUENCE</scope>
    <source>
        <strain evidence="1">Wild A</strain>
    </source>
</reference>
<name>A0A9W4SW20_9GLOM</name>
<dbReference type="OrthoDB" id="2447162at2759"/>
<organism evidence="1 2">
    <name type="scientific">Funneliformis geosporum</name>
    <dbReference type="NCBI Taxonomy" id="1117311"/>
    <lineage>
        <taxon>Eukaryota</taxon>
        <taxon>Fungi</taxon>
        <taxon>Fungi incertae sedis</taxon>
        <taxon>Mucoromycota</taxon>
        <taxon>Glomeromycotina</taxon>
        <taxon>Glomeromycetes</taxon>
        <taxon>Glomerales</taxon>
        <taxon>Glomeraceae</taxon>
        <taxon>Funneliformis</taxon>
    </lineage>
</organism>
<dbReference type="AlphaFoldDB" id="A0A9W4SW20"/>
<comment type="caution">
    <text evidence="1">The sequence shown here is derived from an EMBL/GenBank/DDBJ whole genome shotgun (WGS) entry which is preliminary data.</text>
</comment>
<dbReference type="EMBL" id="CAMKVN010003046">
    <property type="protein sequence ID" value="CAI2183512.1"/>
    <property type="molecule type" value="Genomic_DNA"/>
</dbReference>
<protein>
    <submittedName>
        <fullName evidence="1">8601_t:CDS:1</fullName>
    </submittedName>
</protein>
<accession>A0A9W4SW20</accession>
<evidence type="ECO:0000313" key="2">
    <source>
        <dbReference type="Proteomes" id="UP001153678"/>
    </source>
</evidence>
<feature type="non-terminal residue" evidence="1">
    <location>
        <position position="1"/>
    </location>
</feature>
<keyword evidence="2" id="KW-1185">Reference proteome</keyword>
<gene>
    <name evidence="1" type="ORF">FWILDA_LOCUS11114</name>
</gene>
<dbReference type="Proteomes" id="UP001153678">
    <property type="component" value="Unassembled WGS sequence"/>
</dbReference>
<proteinExistence type="predicted"/>